<proteinExistence type="predicted"/>
<dbReference type="Proteomes" id="UP000008141">
    <property type="component" value="Unassembled WGS sequence"/>
</dbReference>
<dbReference type="KEGG" id="cvr:CHLNCDRAFT_144253"/>
<organism evidence="2">
    <name type="scientific">Chlorella variabilis</name>
    <name type="common">Green alga</name>
    <dbReference type="NCBI Taxonomy" id="554065"/>
    <lineage>
        <taxon>Eukaryota</taxon>
        <taxon>Viridiplantae</taxon>
        <taxon>Chlorophyta</taxon>
        <taxon>core chlorophytes</taxon>
        <taxon>Trebouxiophyceae</taxon>
        <taxon>Chlorellales</taxon>
        <taxon>Chlorellaceae</taxon>
        <taxon>Chlorella clade</taxon>
        <taxon>Chlorella</taxon>
    </lineage>
</organism>
<name>E1ZC98_CHLVA</name>
<dbReference type="FunCoup" id="E1ZC98">
    <property type="interactions" value="180"/>
</dbReference>
<dbReference type="RefSeq" id="XP_005848676.1">
    <property type="nucleotide sequence ID" value="XM_005848614.1"/>
</dbReference>
<dbReference type="eggNOG" id="ENOG502R8RJ">
    <property type="taxonomic scope" value="Eukaryota"/>
</dbReference>
<evidence type="ECO:0000313" key="1">
    <source>
        <dbReference type="EMBL" id="EFN56574.1"/>
    </source>
</evidence>
<dbReference type="OrthoDB" id="511787at2759"/>
<evidence type="ECO:0000313" key="2">
    <source>
        <dbReference type="Proteomes" id="UP000008141"/>
    </source>
</evidence>
<dbReference type="AlphaFoldDB" id="E1ZC98"/>
<sequence>MANWSAACGHCTKREVVHCCGVCTFDRERCNSLYPRQDKPKAVADLLMRSGFAAFTPCELFQRIRGRTMWFMGDSQTWAFYYAAECFLREFAPSLRRTPAVAPEENQQLKIVSHISPPLCLNLARNTRVCGVRVDYASDVQKKVLPRLMKLVPNFKEDIVVLNTGLHYPEYDHPETPSPRYVQELTALAEWRQLHADFLPRIVWMDTGPQHFFTHEGTFPGHGKRPFKCRPLDAWYKGDPVVGAGTRRAMAVAPIVSRLADAHLQIYNATVPLWDSHLPGECSHWCQPSAYQLWLYLLNDVLRDSELGNAVRMPGSPAGDSRR</sequence>
<dbReference type="InParanoid" id="E1ZC98"/>
<dbReference type="GeneID" id="17356066"/>
<gene>
    <name evidence="1" type="ORF">CHLNCDRAFT_144253</name>
</gene>
<keyword evidence="2" id="KW-1185">Reference proteome</keyword>
<dbReference type="EMBL" id="GL433841">
    <property type="protein sequence ID" value="EFN56574.1"/>
    <property type="molecule type" value="Genomic_DNA"/>
</dbReference>
<accession>E1ZC98</accession>
<protein>
    <submittedName>
        <fullName evidence="1">Uncharacterized protein</fullName>
    </submittedName>
</protein>
<reference evidence="1 2" key="1">
    <citation type="journal article" date="2010" name="Plant Cell">
        <title>The Chlorella variabilis NC64A genome reveals adaptation to photosymbiosis, coevolution with viruses, and cryptic sex.</title>
        <authorList>
            <person name="Blanc G."/>
            <person name="Duncan G."/>
            <person name="Agarkova I."/>
            <person name="Borodovsky M."/>
            <person name="Gurnon J."/>
            <person name="Kuo A."/>
            <person name="Lindquist E."/>
            <person name="Lucas S."/>
            <person name="Pangilinan J."/>
            <person name="Polle J."/>
            <person name="Salamov A."/>
            <person name="Terry A."/>
            <person name="Yamada T."/>
            <person name="Dunigan D.D."/>
            <person name="Grigoriev I.V."/>
            <person name="Claverie J.M."/>
            <person name="Van Etten J.L."/>
        </authorList>
    </citation>
    <scope>NUCLEOTIDE SEQUENCE [LARGE SCALE GENOMIC DNA]</scope>
    <source>
        <strain evidence="1 2">NC64A</strain>
    </source>
</reference>